<reference evidence="10 11" key="1">
    <citation type="submission" date="2015-01" db="EMBL/GenBank/DDBJ databases">
        <title>The Genome Sequence of Cladophialophora immunda CBS83496.</title>
        <authorList>
            <consortium name="The Broad Institute Genomics Platform"/>
            <person name="Cuomo C."/>
            <person name="de Hoog S."/>
            <person name="Gorbushina A."/>
            <person name="Stielow B."/>
            <person name="Teixiera M."/>
            <person name="Abouelleil A."/>
            <person name="Chapman S.B."/>
            <person name="Priest M."/>
            <person name="Young S.K."/>
            <person name="Wortman J."/>
            <person name="Nusbaum C."/>
            <person name="Birren B."/>
        </authorList>
    </citation>
    <scope>NUCLEOTIDE SEQUENCE [LARGE SCALE GENOMIC DNA]</scope>
    <source>
        <strain evidence="10 11">CBS 83496</strain>
    </source>
</reference>
<evidence type="ECO:0000259" key="9">
    <source>
        <dbReference type="Pfam" id="PF20238"/>
    </source>
</evidence>
<dbReference type="InterPro" id="IPR046936">
    <property type="entry name" value="BIM1-like"/>
</dbReference>
<evidence type="ECO:0000256" key="2">
    <source>
        <dbReference type="ARBA" id="ARBA00022475"/>
    </source>
</evidence>
<dbReference type="GO" id="GO:0005886">
    <property type="term" value="C:plasma membrane"/>
    <property type="evidence" value="ECO:0007669"/>
    <property type="project" value="UniProtKB-SubCell"/>
</dbReference>
<organism evidence="10 11">
    <name type="scientific">Cladophialophora immunda</name>
    <dbReference type="NCBI Taxonomy" id="569365"/>
    <lineage>
        <taxon>Eukaryota</taxon>
        <taxon>Fungi</taxon>
        <taxon>Dikarya</taxon>
        <taxon>Ascomycota</taxon>
        <taxon>Pezizomycotina</taxon>
        <taxon>Eurotiomycetes</taxon>
        <taxon>Chaetothyriomycetidae</taxon>
        <taxon>Chaetothyriales</taxon>
        <taxon>Herpotrichiellaceae</taxon>
        <taxon>Cladophialophora</taxon>
    </lineage>
</organism>
<dbReference type="GeneID" id="27346609"/>
<name>A0A0D2C999_9EURO</name>
<evidence type="ECO:0000256" key="1">
    <source>
        <dbReference type="ARBA" id="ARBA00004609"/>
    </source>
</evidence>
<keyword evidence="3" id="KW-0336">GPI-anchor</keyword>
<evidence type="ECO:0000256" key="5">
    <source>
        <dbReference type="ARBA" id="ARBA00023136"/>
    </source>
</evidence>
<evidence type="ECO:0000313" key="10">
    <source>
        <dbReference type="EMBL" id="KIW27698.1"/>
    </source>
</evidence>
<dbReference type="PANTHER" id="PTHR34992:SF10">
    <property type="entry name" value="COPPER ACQUISITION FACTOR BIM1-LIKE DOMAIN-CONTAINING PROTEIN"/>
    <property type="match status" value="1"/>
</dbReference>
<dbReference type="OrthoDB" id="5329488at2759"/>
<dbReference type="VEuPathDB" id="FungiDB:PV07_07415"/>
<dbReference type="AlphaFoldDB" id="A0A0D2C999"/>
<keyword evidence="11" id="KW-1185">Reference proteome</keyword>
<keyword evidence="4 8" id="KW-0732">Signal</keyword>
<evidence type="ECO:0000256" key="3">
    <source>
        <dbReference type="ARBA" id="ARBA00022622"/>
    </source>
</evidence>
<protein>
    <recommendedName>
        <fullName evidence="9">Copper acquisition factor BIM1-like domain-containing protein</fullName>
    </recommendedName>
</protein>
<feature type="signal peptide" evidence="8">
    <location>
        <begin position="1"/>
        <end position="22"/>
    </location>
</feature>
<dbReference type="GO" id="GO:0098552">
    <property type="term" value="C:side of membrane"/>
    <property type="evidence" value="ECO:0007669"/>
    <property type="project" value="UniProtKB-KW"/>
</dbReference>
<accession>A0A0D2C999</accession>
<evidence type="ECO:0000256" key="7">
    <source>
        <dbReference type="ARBA" id="ARBA00023288"/>
    </source>
</evidence>
<gene>
    <name evidence="10" type="ORF">PV07_07415</name>
</gene>
<feature type="domain" description="Copper acquisition factor BIM1-like" evidence="9">
    <location>
        <begin position="21"/>
        <end position="202"/>
    </location>
</feature>
<keyword evidence="7" id="KW-0449">Lipoprotein</keyword>
<dbReference type="RefSeq" id="XP_016247914.1">
    <property type="nucleotide sequence ID" value="XM_016394495.1"/>
</dbReference>
<keyword evidence="6" id="KW-0325">Glycoprotein</keyword>
<dbReference type="HOGENOM" id="CLU_070647_1_1_1"/>
<comment type="subcellular location">
    <subcellularLocation>
        <location evidence="1">Cell membrane</location>
        <topology evidence="1">Lipid-anchor</topology>
        <topology evidence="1">GPI-anchor</topology>
    </subcellularLocation>
</comment>
<dbReference type="CDD" id="cd21176">
    <property type="entry name" value="LPMO_auxiliary-like"/>
    <property type="match status" value="1"/>
</dbReference>
<dbReference type="Proteomes" id="UP000054466">
    <property type="component" value="Unassembled WGS sequence"/>
</dbReference>
<dbReference type="Pfam" id="PF20238">
    <property type="entry name" value="BIM1-like_dom"/>
    <property type="match status" value="1"/>
</dbReference>
<feature type="chain" id="PRO_5002250471" description="Copper acquisition factor BIM1-like domain-containing protein" evidence="8">
    <location>
        <begin position="23"/>
        <end position="243"/>
    </location>
</feature>
<keyword evidence="5" id="KW-0472">Membrane</keyword>
<sequence>MPCTSTSRMALVLFSLLSLVSAHTVITYPGWRGDNLRSNGTTVETHGLGQYAIGDSAAEQDYLYPYGMQWMYPCGGMPTSQNRTKWPLKGGAVAFQPGWFQGHGTAFIYINLGLGTTPQNMSNVMLNGVQIIGPSKDPYPGSFCFPQVPLPANLTVNVGDNATIQLIETAVHGAALYNCVDITFAEPEDVPEVNASNCFNSSQITSDLIFTTSSLTSDSIELSSSRYGYLSTALAVALGLLLL</sequence>
<proteinExistence type="predicted"/>
<dbReference type="EMBL" id="KN847043">
    <property type="protein sequence ID" value="KIW27698.1"/>
    <property type="molecule type" value="Genomic_DNA"/>
</dbReference>
<evidence type="ECO:0000256" key="6">
    <source>
        <dbReference type="ARBA" id="ARBA00023180"/>
    </source>
</evidence>
<keyword evidence="2" id="KW-1003">Cell membrane</keyword>
<dbReference type="InterPro" id="IPR046530">
    <property type="entry name" value="BIM1-like_dom"/>
</dbReference>
<dbReference type="STRING" id="569365.A0A0D2C999"/>
<evidence type="ECO:0000256" key="8">
    <source>
        <dbReference type="SAM" id="SignalP"/>
    </source>
</evidence>
<evidence type="ECO:0000313" key="11">
    <source>
        <dbReference type="Proteomes" id="UP000054466"/>
    </source>
</evidence>
<dbReference type="PANTHER" id="PTHR34992">
    <property type="entry name" value="HYPHAL ANASTAMOSIS-7 PROTEIN"/>
    <property type="match status" value="1"/>
</dbReference>
<evidence type="ECO:0000256" key="4">
    <source>
        <dbReference type="ARBA" id="ARBA00022729"/>
    </source>
</evidence>